<reference evidence="2 3" key="1">
    <citation type="submission" date="2021-03" db="EMBL/GenBank/DDBJ databases">
        <authorList>
            <person name="So Y."/>
        </authorList>
    </citation>
    <scope>NUCLEOTIDE SEQUENCE [LARGE SCALE GENOMIC DNA]</scope>
    <source>
        <strain evidence="2 3">SSH11</strain>
    </source>
</reference>
<evidence type="ECO:0000256" key="1">
    <source>
        <dbReference type="SAM" id="MobiDB-lite"/>
    </source>
</evidence>
<dbReference type="Proteomes" id="UP000681594">
    <property type="component" value="Unassembled WGS sequence"/>
</dbReference>
<sequence length="142" mass="16172">MDNANPGNPELPPLPKTEDLEAVRRKARKRKVPQLQVDAYGRLPGVGDFKIIDVSGTAHLEWQMQDGACKRFSFDELSRNPGLAGERLEVGWLVANLWLLQGRRVRDSIPGPNEAMRESARFFDAEDRWRHWAQVPAGHMIF</sequence>
<protein>
    <submittedName>
        <fullName evidence="2">Uncharacterized protein</fullName>
    </submittedName>
</protein>
<evidence type="ECO:0000313" key="3">
    <source>
        <dbReference type="Proteomes" id="UP000681594"/>
    </source>
</evidence>
<keyword evidence="3" id="KW-1185">Reference proteome</keyword>
<comment type="caution">
    <text evidence="2">The sequence shown here is derived from an EMBL/GenBank/DDBJ whole genome shotgun (WGS) entry which is preliminary data.</text>
</comment>
<dbReference type="RefSeq" id="WP_209381587.1">
    <property type="nucleotide sequence ID" value="NZ_JAGIZB010000031.1"/>
</dbReference>
<dbReference type="EMBL" id="JAGIZB010000031">
    <property type="protein sequence ID" value="MBP0447316.1"/>
    <property type="molecule type" value="Genomic_DNA"/>
</dbReference>
<accession>A0ABS4AJY4</accession>
<evidence type="ECO:0000313" key="2">
    <source>
        <dbReference type="EMBL" id="MBP0447316.1"/>
    </source>
</evidence>
<organism evidence="2 3">
    <name type="scientific">Pararoseomonas baculiformis</name>
    <dbReference type="NCBI Taxonomy" id="2820812"/>
    <lineage>
        <taxon>Bacteria</taxon>
        <taxon>Pseudomonadati</taxon>
        <taxon>Pseudomonadota</taxon>
        <taxon>Alphaproteobacteria</taxon>
        <taxon>Acetobacterales</taxon>
        <taxon>Acetobacteraceae</taxon>
        <taxon>Pararoseomonas</taxon>
    </lineage>
</organism>
<proteinExistence type="predicted"/>
<name>A0ABS4AJY4_9PROT</name>
<feature type="region of interest" description="Disordered" evidence="1">
    <location>
        <begin position="1"/>
        <end position="27"/>
    </location>
</feature>
<gene>
    <name evidence="2" type="ORF">J8J14_21325</name>
</gene>